<feature type="domain" description="Group II intron-interrupted relaxase LtrB C-terminal" evidence="1">
    <location>
        <begin position="116"/>
        <end position="159"/>
    </location>
</feature>
<evidence type="ECO:0000313" key="4">
    <source>
        <dbReference type="Proteomes" id="UP000072083"/>
    </source>
</evidence>
<organism evidence="3 4">
    <name type="scientific">Streptococcus suis</name>
    <dbReference type="NCBI Taxonomy" id="1307"/>
    <lineage>
        <taxon>Bacteria</taxon>
        <taxon>Bacillati</taxon>
        <taxon>Bacillota</taxon>
        <taxon>Bacilli</taxon>
        <taxon>Lactobacillales</taxon>
        <taxon>Streptococcaceae</taxon>
        <taxon>Streptococcus</taxon>
    </lineage>
</organism>
<dbReference type="Pfam" id="PF11083">
    <property type="entry name" value="Relaxase_C"/>
    <property type="match status" value="1"/>
</dbReference>
<name>A0A0Z8ENV5_STRSU</name>
<proteinExistence type="predicted"/>
<dbReference type="InterPro" id="IPR021112">
    <property type="entry name" value="LtrB_C"/>
</dbReference>
<accession>A0A0Z8ENV5</accession>
<dbReference type="InterPro" id="IPR048299">
    <property type="entry name" value="LtrB_central"/>
</dbReference>
<dbReference type="EMBL" id="FIGZ01000003">
    <property type="protein sequence ID" value="CYU65473.1"/>
    <property type="molecule type" value="Genomic_DNA"/>
</dbReference>
<dbReference type="AlphaFoldDB" id="A0A0Z8ENV5"/>
<gene>
    <name evidence="3" type="ORF">ERS132406_00537</name>
</gene>
<feature type="domain" description="Group II intron-interrupted relaxase LtrB central" evidence="2">
    <location>
        <begin position="16"/>
        <end position="101"/>
    </location>
</feature>
<evidence type="ECO:0000259" key="1">
    <source>
        <dbReference type="Pfam" id="PF11083"/>
    </source>
</evidence>
<dbReference type="Proteomes" id="UP000072083">
    <property type="component" value="Unassembled WGS sequence"/>
</dbReference>
<dbReference type="Pfam" id="PF20874">
    <property type="entry name" value="Relaxase_M"/>
    <property type="match status" value="1"/>
</dbReference>
<evidence type="ECO:0000259" key="2">
    <source>
        <dbReference type="Pfam" id="PF20874"/>
    </source>
</evidence>
<reference evidence="3 4" key="1">
    <citation type="submission" date="2016-02" db="EMBL/GenBank/DDBJ databases">
        <authorList>
            <consortium name="Pathogen Informatics"/>
        </authorList>
    </citation>
    <scope>NUCLEOTIDE SEQUENCE [LARGE SCALE GENOMIC DNA]</scope>
    <source>
        <strain evidence="3 4">LSS44</strain>
    </source>
</reference>
<sequence>MQEAYQAFKEKQDQVQEFEVVSADHQIDKLVTDGLFIRMNYGVKKDGFVFIPNRHLDIKETESGKSYHVFIRETAQFFIYNKETSELNRYMRGRELIHQLTNDSKTIPKRRRPTIDTLRKKIEEINLLIELDTENKSYQEVKDEIVKDIAQLDLSITEL</sequence>
<evidence type="ECO:0000313" key="3">
    <source>
        <dbReference type="EMBL" id="CYU65473.1"/>
    </source>
</evidence>
<protein>
    <submittedName>
        <fullName evidence="3">Relaxase</fullName>
    </submittedName>
</protein>